<dbReference type="InterPro" id="IPR029149">
    <property type="entry name" value="Creatin/AminoP/Spt16_N"/>
</dbReference>
<evidence type="ECO:0000313" key="8">
    <source>
        <dbReference type="Proteomes" id="UP000270342"/>
    </source>
</evidence>
<dbReference type="GO" id="GO:0046872">
    <property type="term" value="F:metal ion binding"/>
    <property type="evidence" value="ECO:0007669"/>
    <property type="project" value="UniProtKB-KW"/>
</dbReference>
<protein>
    <submittedName>
        <fullName evidence="7">Aminopeptidase P family protein</fullName>
    </submittedName>
</protein>
<sequence length="603" mass="65032">MNARTPAVSSVQFRLDALRHAMREAGVDAAIVPSSDPHISEYLPAHWQGREWLSGFTGSVGTLVVTHDFAGLWVDGRYWVQAEAQLAGTGIQMMKIVAGQANAHIDWLAANLRERARVGVDGTVLGLAAANALIDAFRPRGIELVADVDLLAAIWSDRPALPAQPIYEHDPAFAPVSRADKLARVRQAIADAGADWHLVSTLDDLAWIFNLRGADVNYNPVFVAHALIGATSATLFIDARKVPAAVEHALNADGVTLAPYEALADALRALPADGALLVDPRRVTYGVLRSAPATLRQIACVNPSTFAKSRKVGAEADHVRAAMEQDGAALCEFFAWFERAVNRERVTELTIDEQITAARARRPGYTCPSFATIAAFNANGAMPHYRALESSHAVIEGDGLLLIDSGGQYVGGTTDITRVVPVGTPSAAQKRDFTVVLKGTMALSRTTFPRGIKSPLLDAIARAPIWASGVDYTHGTGHGVGYFLNVHEGPQVISYYAAPEAHTAMEAGMITSIEPGIYRPGEWGIRIENLVLNVDAGKTPFGEFLRFETLTLCPIDTRCIERALLSAEDIAWLNAYHETVRARVLPHVDGEAKAWLIERTAAI</sequence>
<dbReference type="Gene3D" id="3.90.230.10">
    <property type="entry name" value="Creatinase/methionine aminopeptidase superfamily"/>
    <property type="match status" value="1"/>
</dbReference>
<dbReference type="InterPro" id="IPR050422">
    <property type="entry name" value="X-Pro_aminopeptidase_P"/>
</dbReference>
<dbReference type="Gene3D" id="3.40.350.10">
    <property type="entry name" value="Creatinase/prolidase N-terminal domain"/>
    <property type="match status" value="2"/>
</dbReference>
<dbReference type="OrthoDB" id="9806388at2"/>
<keyword evidence="2" id="KW-0479">Metal-binding</keyword>
<dbReference type="PANTHER" id="PTHR43763:SF6">
    <property type="entry name" value="XAA-PRO AMINOPEPTIDASE 1"/>
    <property type="match status" value="1"/>
</dbReference>
<evidence type="ECO:0000256" key="3">
    <source>
        <dbReference type="ARBA" id="ARBA00022801"/>
    </source>
</evidence>
<organism evidence="7 8">
    <name type="scientific">Pararobbsia silviterrae</name>
    <dbReference type="NCBI Taxonomy" id="1792498"/>
    <lineage>
        <taxon>Bacteria</taxon>
        <taxon>Pseudomonadati</taxon>
        <taxon>Pseudomonadota</taxon>
        <taxon>Betaproteobacteria</taxon>
        <taxon>Burkholderiales</taxon>
        <taxon>Burkholderiaceae</taxon>
        <taxon>Pararobbsia</taxon>
    </lineage>
</organism>
<keyword evidence="8" id="KW-1185">Reference proteome</keyword>
<comment type="similarity">
    <text evidence="1">Belongs to the peptidase M24B family.</text>
</comment>
<dbReference type="CDD" id="cd01085">
    <property type="entry name" value="APP"/>
    <property type="match status" value="1"/>
</dbReference>
<dbReference type="InterPro" id="IPR000587">
    <property type="entry name" value="Creatinase_N"/>
</dbReference>
<dbReference type="Pfam" id="PF16188">
    <property type="entry name" value="Peptidase_M24_C"/>
    <property type="match status" value="1"/>
</dbReference>
<evidence type="ECO:0000259" key="4">
    <source>
        <dbReference type="Pfam" id="PF00557"/>
    </source>
</evidence>
<dbReference type="AlphaFoldDB" id="A0A494X4Z9"/>
<dbReference type="RefSeq" id="WP_121090836.1">
    <property type="nucleotide sequence ID" value="NZ_RBZU01000016.1"/>
</dbReference>
<dbReference type="Pfam" id="PF01321">
    <property type="entry name" value="Creatinase_N"/>
    <property type="match status" value="1"/>
</dbReference>
<reference evidence="7 8" key="1">
    <citation type="submission" date="2018-10" db="EMBL/GenBank/DDBJ databases">
        <title>Robbsia sp. DHC34, isolated from soil.</title>
        <authorList>
            <person name="Gao Z.-H."/>
            <person name="Qiu L.-H."/>
        </authorList>
    </citation>
    <scope>NUCLEOTIDE SEQUENCE [LARGE SCALE GENOMIC DNA]</scope>
    <source>
        <strain evidence="7 8">DHC34</strain>
    </source>
</reference>
<name>A0A494X4Z9_9BURK</name>
<feature type="domain" description="Peptidase M24 C-terminal" evidence="6">
    <location>
        <begin position="543"/>
        <end position="603"/>
    </location>
</feature>
<dbReference type="InterPro" id="IPR032416">
    <property type="entry name" value="Peptidase_M24_C"/>
</dbReference>
<gene>
    <name evidence="7" type="ORF">D7S86_25900</name>
</gene>
<evidence type="ECO:0000313" key="7">
    <source>
        <dbReference type="EMBL" id="RKP45768.1"/>
    </source>
</evidence>
<dbReference type="InterPro" id="IPR033740">
    <property type="entry name" value="Pept_M24B"/>
</dbReference>
<proteinExistence type="inferred from homology"/>
<keyword evidence="7" id="KW-0031">Aminopeptidase</keyword>
<comment type="caution">
    <text evidence="7">The sequence shown here is derived from an EMBL/GenBank/DDBJ whole genome shotgun (WGS) entry which is preliminary data.</text>
</comment>
<dbReference type="FunFam" id="3.90.230.10:FF:000004">
    <property type="entry name" value="xaa-Pro aminopeptidase 1 isoform X1"/>
    <property type="match status" value="1"/>
</dbReference>
<dbReference type="InterPro" id="IPR000994">
    <property type="entry name" value="Pept_M24"/>
</dbReference>
<accession>A0A494X4Z9</accession>
<dbReference type="PANTHER" id="PTHR43763">
    <property type="entry name" value="XAA-PRO AMINOPEPTIDASE 1"/>
    <property type="match status" value="1"/>
</dbReference>
<feature type="domain" description="Creatinase N-terminal" evidence="5">
    <location>
        <begin position="14"/>
        <end position="140"/>
    </location>
</feature>
<feature type="domain" description="Peptidase M24" evidence="4">
    <location>
        <begin position="318"/>
        <end position="532"/>
    </location>
</feature>
<keyword evidence="7" id="KW-0645">Protease</keyword>
<dbReference type="Proteomes" id="UP000270342">
    <property type="component" value="Unassembled WGS sequence"/>
</dbReference>
<evidence type="ECO:0000259" key="6">
    <source>
        <dbReference type="Pfam" id="PF16188"/>
    </source>
</evidence>
<dbReference type="GO" id="GO:0005737">
    <property type="term" value="C:cytoplasm"/>
    <property type="evidence" value="ECO:0007669"/>
    <property type="project" value="UniProtKB-ARBA"/>
</dbReference>
<keyword evidence="3" id="KW-0378">Hydrolase</keyword>
<dbReference type="SUPFAM" id="SSF53092">
    <property type="entry name" value="Creatinase/prolidase N-terminal domain"/>
    <property type="match status" value="2"/>
</dbReference>
<evidence type="ECO:0000256" key="2">
    <source>
        <dbReference type="ARBA" id="ARBA00022723"/>
    </source>
</evidence>
<evidence type="ECO:0000259" key="5">
    <source>
        <dbReference type="Pfam" id="PF01321"/>
    </source>
</evidence>
<evidence type="ECO:0000256" key="1">
    <source>
        <dbReference type="ARBA" id="ARBA00008766"/>
    </source>
</evidence>
<dbReference type="GO" id="GO:0070006">
    <property type="term" value="F:metalloaminopeptidase activity"/>
    <property type="evidence" value="ECO:0007669"/>
    <property type="project" value="InterPro"/>
</dbReference>
<dbReference type="Pfam" id="PF16189">
    <property type="entry name" value="Creatinase_N_2"/>
    <property type="match status" value="1"/>
</dbReference>
<dbReference type="SUPFAM" id="SSF55920">
    <property type="entry name" value="Creatinase/aminopeptidase"/>
    <property type="match status" value="1"/>
</dbReference>
<dbReference type="EMBL" id="RBZU01000016">
    <property type="protein sequence ID" value="RKP45768.1"/>
    <property type="molecule type" value="Genomic_DNA"/>
</dbReference>
<dbReference type="InterPro" id="IPR036005">
    <property type="entry name" value="Creatinase/aminopeptidase-like"/>
</dbReference>
<dbReference type="Pfam" id="PF00557">
    <property type="entry name" value="Peptidase_M24"/>
    <property type="match status" value="1"/>
</dbReference>